<feature type="region of interest" description="Disordered" evidence="3">
    <location>
        <begin position="350"/>
        <end position="382"/>
    </location>
</feature>
<dbReference type="Pfam" id="PF25917">
    <property type="entry name" value="BSH_RND"/>
    <property type="match status" value="1"/>
</dbReference>
<dbReference type="Pfam" id="PF25954">
    <property type="entry name" value="Beta-barrel_RND_2"/>
    <property type="match status" value="1"/>
</dbReference>
<evidence type="ECO:0000313" key="8">
    <source>
        <dbReference type="Proteomes" id="UP000266313"/>
    </source>
</evidence>
<evidence type="ECO:0000256" key="1">
    <source>
        <dbReference type="ARBA" id="ARBA00009477"/>
    </source>
</evidence>
<dbReference type="InterPro" id="IPR058792">
    <property type="entry name" value="Beta-barrel_RND_2"/>
</dbReference>
<protein>
    <submittedName>
        <fullName evidence="7">Efflux transporter, RND family, MFP subunit</fullName>
    </submittedName>
</protein>
<dbReference type="Pfam" id="PF25876">
    <property type="entry name" value="HH_MFP_RND"/>
    <property type="match status" value="1"/>
</dbReference>
<evidence type="ECO:0000259" key="5">
    <source>
        <dbReference type="Pfam" id="PF25917"/>
    </source>
</evidence>
<dbReference type="FunFam" id="2.40.30.170:FF:000010">
    <property type="entry name" value="Efflux RND transporter periplasmic adaptor subunit"/>
    <property type="match status" value="1"/>
</dbReference>
<keyword evidence="2" id="KW-0175">Coiled coil</keyword>
<feature type="coiled-coil region" evidence="2">
    <location>
        <begin position="100"/>
        <end position="158"/>
    </location>
</feature>
<dbReference type="SUPFAM" id="SSF111369">
    <property type="entry name" value="HlyD-like secretion proteins"/>
    <property type="match status" value="1"/>
</dbReference>
<sequence>MSRSKIVLLLIVLALTAGGFVLWYTSRQAADASAYRTVPVARGDIRQTVSANGTLNPVVLVNVGTQVSGTVQTLHADFNDPVREGQVLAELDPALFRAQLDQSRANVANARASLELAEANERRARALFGQDYISRAELDQAIQALGAAKAQLAAATAQVHRDETNLRYSVIVSPVSGVVVSRDVDIGQTVAASFQTPTLFTIAQDLKKMQIDTTVAEADVGKVRVGQIVQFAVDAFPGREFVGNVRQIRLNSQILQNVVTYNVVIDVDNPEEILMPGMTAFVNIVVDERNGVLMLPLPALRFQPTEGGEPVNPGEKRVFLLKDGSPAAVPVRIGIADGKFAELVEGDLEEGDPLITEDQREQASPLGRGGRGPGGSFRVRVH</sequence>
<gene>
    <name evidence="7" type="ORF">sS8_5146</name>
</gene>
<feature type="domain" description="Multidrug resistance protein MdtA-like barrel-sandwich hybrid" evidence="5">
    <location>
        <begin position="61"/>
        <end position="199"/>
    </location>
</feature>
<dbReference type="KEGG" id="mmai:sS8_5146"/>
<dbReference type="Gene3D" id="2.40.50.100">
    <property type="match status" value="1"/>
</dbReference>
<evidence type="ECO:0000256" key="3">
    <source>
        <dbReference type="SAM" id="MobiDB-lite"/>
    </source>
</evidence>
<proteinExistence type="inferred from homology"/>
<name>A0A250KZG3_9GAMM</name>
<dbReference type="GO" id="GO:1990281">
    <property type="term" value="C:efflux pump complex"/>
    <property type="evidence" value="ECO:0007669"/>
    <property type="project" value="TreeGrafter"/>
</dbReference>
<dbReference type="InterPro" id="IPR058624">
    <property type="entry name" value="MdtA-like_HH"/>
</dbReference>
<comment type="similarity">
    <text evidence="1">Belongs to the membrane fusion protein (MFP) (TC 8.A.1) family.</text>
</comment>
<evidence type="ECO:0000259" key="4">
    <source>
        <dbReference type="Pfam" id="PF25876"/>
    </source>
</evidence>
<keyword evidence="8" id="KW-1185">Reference proteome</keyword>
<accession>A0A250KZG3</accession>
<dbReference type="RefSeq" id="WP_119632120.1">
    <property type="nucleotide sequence ID" value="NZ_AP017928.1"/>
</dbReference>
<reference evidence="7 8" key="1">
    <citation type="submission" date="2016-12" db="EMBL/GenBank/DDBJ databases">
        <title>Genome sequencing of Methylocaldum marinum.</title>
        <authorList>
            <person name="Takeuchi M."/>
            <person name="Kamagata Y."/>
            <person name="Hiraoka S."/>
            <person name="Oshima K."/>
            <person name="Hattori M."/>
            <person name="Iwasaki W."/>
        </authorList>
    </citation>
    <scope>NUCLEOTIDE SEQUENCE [LARGE SCALE GENOMIC DNA]</scope>
    <source>
        <strain evidence="7 8">S8</strain>
    </source>
</reference>
<dbReference type="Gene3D" id="1.10.287.470">
    <property type="entry name" value="Helix hairpin bin"/>
    <property type="match status" value="1"/>
</dbReference>
<dbReference type="AlphaFoldDB" id="A0A250KZG3"/>
<evidence type="ECO:0000256" key="2">
    <source>
        <dbReference type="SAM" id="Coils"/>
    </source>
</evidence>
<dbReference type="PANTHER" id="PTHR30469:SF33">
    <property type="entry name" value="SLR1207 PROTEIN"/>
    <property type="match status" value="1"/>
</dbReference>
<dbReference type="EMBL" id="AP017928">
    <property type="protein sequence ID" value="BBA37068.1"/>
    <property type="molecule type" value="Genomic_DNA"/>
</dbReference>
<dbReference type="InterPro" id="IPR006143">
    <property type="entry name" value="RND_pump_MFP"/>
</dbReference>
<dbReference type="Gene3D" id="2.40.30.170">
    <property type="match status" value="1"/>
</dbReference>
<dbReference type="OrthoDB" id="9791520at2"/>
<evidence type="ECO:0000259" key="6">
    <source>
        <dbReference type="Pfam" id="PF25954"/>
    </source>
</evidence>
<organism evidence="7 8">
    <name type="scientific">Methylocaldum marinum</name>
    <dbReference type="NCBI Taxonomy" id="1432792"/>
    <lineage>
        <taxon>Bacteria</taxon>
        <taxon>Pseudomonadati</taxon>
        <taxon>Pseudomonadota</taxon>
        <taxon>Gammaproteobacteria</taxon>
        <taxon>Methylococcales</taxon>
        <taxon>Methylococcaceae</taxon>
        <taxon>Methylocaldum</taxon>
    </lineage>
</organism>
<evidence type="ECO:0000313" key="7">
    <source>
        <dbReference type="EMBL" id="BBA37068.1"/>
    </source>
</evidence>
<dbReference type="NCBIfam" id="TIGR01730">
    <property type="entry name" value="RND_mfp"/>
    <property type="match status" value="1"/>
</dbReference>
<dbReference type="PANTHER" id="PTHR30469">
    <property type="entry name" value="MULTIDRUG RESISTANCE PROTEIN MDTA"/>
    <property type="match status" value="1"/>
</dbReference>
<feature type="domain" description="CusB-like beta-barrel" evidence="6">
    <location>
        <begin position="212"/>
        <end position="284"/>
    </location>
</feature>
<dbReference type="Proteomes" id="UP000266313">
    <property type="component" value="Chromosome"/>
</dbReference>
<dbReference type="InterPro" id="IPR058625">
    <property type="entry name" value="MdtA-like_BSH"/>
</dbReference>
<feature type="domain" description="Multidrug resistance protein MdtA-like alpha-helical hairpin" evidence="4">
    <location>
        <begin position="99"/>
        <end position="169"/>
    </location>
</feature>
<dbReference type="GO" id="GO:0015562">
    <property type="term" value="F:efflux transmembrane transporter activity"/>
    <property type="evidence" value="ECO:0007669"/>
    <property type="project" value="TreeGrafter"/>
</dbReference>